<dbReference type="PRINTS" id="PR00413">
    <property type="entry name" value="HADHALOGNASE"/>
</dbReference>
<dbReference type="Proteomes" id="UP000005819">
    <property type="component" value="Unassembled WGS sequence"/>
</dbReference>
<dbReference type="Pfam" id="PF13419">
    <property type="entry name" value="HAD_2"/>
    <property type="match status" value="1"/>
</dbReference>
<dbReference type="EMBL" id="ABFK02000017">
    <property type="protein sequence ID" value="EDS03847.1"/>
    <property type="molecule type" value="Genomic_DNA"/>
</dbReference>
<keyword evidence="6" id="KW-1185">Reference proteome</keyword>
<dbReference type="HOGENOM" id="CLU_045011_19_1_10"/>
<evidence type="ECO:0000256" key="4">
    <source>
        <dbReference type="ARBA" id="ARBA00013078"/>
    </source>
</evidence>
<dbReference type="Gene3D" id="3.40.50.1000">
    <property type="entry name" value="HAD superfamily/HAD-like"/>
    <property type="match status" value="1"/>
</dbReference>
<evidence type="ECO:0000256" key="1">
    <source>
        <dbReference type="ARBA" id="ARBA00000830"/>
    </source>
</evidence>
<dbReference type="PANTHER" id="PTHR43434">
    <property type="entry name" value="PHOSPHOGLYCOLATE PHOSPHATASE"/>
    <property type="match status" value="1"/>
</dbReference>
<comment type="pathway">
    <text evidence="2">Organic acid metabolism; glycolate biosynthesis; glycolate from 2-phosphoglycolate: step 1/1.</text>
</comment>
<evidence type="ECO:0000313" key="5">
    <source>
        <dbReference type="EMBL" id="EDS03847.1"/>
    </source>
</evidence>
<dbReference type="GO" id="GO:0008967">
    <property type="term" value="F:phosphoglycolate phosphatase activity"/>
    <property type="evidence" value="ECO:0007669"/>
    <property type="project" value="UniProtKB-EC"/>
</dbReference>
<dbReference type="Gene3D" id="1.10.150.240">
    <property type="entry name" value="Putative phosphatase, domain 2"/>
    <property type="match status" value="1"/>
</dbReference>
<dbReference type="PANTHER" id="PTHR43434:SF1">
    <property type="entry name" value="PHOSPHOGLYCOLATE PHOSPHATASE"/>
    <property type="match status" value="1"/>
</dbReference>
<dbReference type="GO" id="GO:0006281">
    <property type="term" value="P:DNA repair"/>
    <property type="evidence" value="ECO:0007669"/>
    <property type="project" value="TreeGrafter"/>
</dbReference>
<dbReference type="InterPro" id="IPR041492">
    <property type="entry name" value="HAD_2"/>
</dbReference>
<evidence type="ECO:0000256" key="3">
    <source>
        <dbReference type="ARBA" id="ARBA00006171"/>
    </source>
</evidence>
<dbReference type="GO" id="GO:0005829">
    <property type="term" value="C:cytosol"/>
    <property type="evidence" value="ECO:0007669"/>
    <property type="project" value="TreeGrafter"/>
</dbReference>
<dbReference type="InterPro" id="IPR036412">
    <property type="entry name" value="HAD-like_sf"/>
</dbReference>
<dbReference type="EC" id="3.1.3.18" evidence="4"/>
<dbReference type="InterPro" id="IPR006439">
    <property type="entry name" value="HAD-SF_hydro_IA"/>
</dbReference>
<dbReference type="SUPFAM" id="SSF56784">
    <property type="entry name" value="HAD-like"/>
    <property type="match status" value="1"/>
</dbReference>
<comment type="catalytic activity">
    <reaction evidence="1">
        <text>2-phosphoglycolate + H2O = glycolate + phosphate</text>
        <dbReference type="Rhea" id="RHEA:14369"/>
        <dbReference type="ChEBI" id="CHEBI:15377"/>
        <dbReference type="ChEBI" id="CHEBI:29805"/>
        <dbReference type="ChEBI" id="CHEBI:43474"/>
        <dbReference type="ChEBI" id="CHEBI:58033"/>
        <dbReference type="EC" id="3.1.3.18"/>
    </reaction>
</comment>
<comment type="caution">
    <text evidence="5">The sequence shown here is derived from an EMBL/GenBank/DDBJ whole genome shotgun (WGS) entry which is preliminary data.</text>
</comment>
<dbReference type="InterPro" id="IPR023198">
    <property type="entry name" value="PGP-like_dom2"/>
</dbReference>
<dbReference type="SFLD" id="SFLDG01129">
    <property type="entry name" value="C1.5:_HAD__Beta-PGM__Phosphata"/>
    <property type="match status" value="1"/>
</dbReference>
<proteinExistence type="inferred from homology"/>
<evidence type="ECO:0000313" key="6">
    <source>
        <dbReference type="Proteomes" id="UP000005819"/>
    </source>
</evidence>
<dbReference type="InterPro" id="IPR050155">
    <property type="entry name" value="HAD-like_hydrolase_sf"/>
</dbReference>
<sequence>MLGSFVILDISPRQNANKFAFALGLFVSLARLWAFRPIGAVFTGQEHGSCPFSDYLFAIQGLDMDTKLMIFDLDGTLLDTIGDLAACCDHVLAARGLPLHTYEEYCGFVGNGVMRLVERALPEELRTPETVAAVRADFVAYYTEHIDRFTRPYEGIPELLRELVQRGVRLAVASNKFQIGTEKLVRIYFPSIRFDAVFGQRPGVPLKPDPQVVREILADTDAESGAVLYAGDSGVDMDTARAAGVRSVGVTWGFRDRAELYEHGADHVVDRPGEILELL</sequence>
<dbReference type="eggNOG" id="COG0546">
    <property type="taxonomic scope" value="Bacteria"/>
</dbReference>
<evidence type="ECO:0000256" key="2">
    <source>
        <dbReference type="ARBA" id="ARBA00004818"/>
    </source>
</evidence>
<comment type="similarity">
    <text evidence="3">Belongs to the HAD-like hydrolase superfamily. CbbY/CbbZ/Gph/YieH family.</text>
</comment>
<reference evidence="5" key="2">
    <citation type="submission" date="2013-09" db="EMBL/GenBank/DDBJ databases">
        <title>Draft genome sequence of Alistipes putredinis (DSM 17216).</title>
        <authorList>
            <person name="Sudarsanam P."/>
            <person name="Ley R."/>
            <person name="Guruge J."/>
            <person name="Turnbaugh P.J."/>
            <person name="Mahowald M."/>
            <person name="Liep D."/>
            <person name="Gordon J."/>
        </authorList>
    </citation>
    <scope>NUCLEOTIDE SEQUENCE</scope>
    <source>
        <strain evidence="5">DSM 17216</strain>
    </source>
</reference>
<protein>
    <recommendedName>
        <fullName evidence="4">phosphoglycolate phosphatase</fullName>
        <ecNumber evidence="4">3.1.3.18</ecNumber>
    </recommendedName>
</protein>
<dbReference type="AlphaFoldDB" id="B0MUW4"/>
<gene>
    <name evidence="5" type="ORF">ALIPUT_00904</name>
</gene>
<organism evidence="5 6">
    <name type="scientific">Alistipes putredinis DSM 17216</name>
    <dbReference type="NCBI Taxonomy" id="445970"/>
    <lineage>
        <taxon>Bacteria</taxon>
        <taxon>Pseudomonadati</taxon>
        <taxon>Bacteroidota</taxon>
        <taxon>Bacteroidia</taxon>
        <taxon>Bacteroidales</taxon>
        <taxon>Rikenellaceae</taxon>
        <taxon>Alistipes</taxon>
    </lineage>
</organism>
<dbReference type="SFLD" id="SFLDS00003">
    <property type="entry name" value="Haloacid_Dehalogenase"/>
    <property type="match status" value="1"/>
</dbReference>
<reference evidence="5" key="1">
    <citation type="submission" date="2007-10" db="EMBL/GenBank/DDBJ databases">
        <authorList>
            <person name="Fulton L."/>
            <person name="Clifton S."/>
            <person name="Fulton B."/>
            <person name="Xu J."/>
            <person name="Minx P."/>
            <person name="Pepin K.H."/>
            <person name="Johnson M."/>
            <person name="Thiruvilangam P."/>
            <person name="Bhonagiri V."/>
            <person name="Nash W.E."/>
            <person name="Mardis E.R."/>
            <person name="Wilson R.K."/>
        </authorList>
    </citation>
    <scope>NUCLEOTIDE SEQUENCE [LARGE SCALE GENOMIC DNA]</scope>
    <source>
        <strain evidence="5">DSM 17216</strain>
    </source>
</reference>
<name>B0MUW4_9BACT</name>
<dbReference type="InterPro" id="IPR023214">
    <property type="entry name" value="HAD_sf"/>
</dbReference>
<accession>B0MUW4</accession>